<dbReference type="EMBL" id="NIRI02000076">
    <property type="protein sequence ID" value="KAG5441756.1"/>
    <property type="molecule type" value="Genomic_DNA"/>
</dbReference>
<protein>
    <submittedName>
        <fullName evidence="1">Uncharacterized protein</fullName>
    </submittedName>
</protein>
<evidence type="ECO:0000313" key="2">
    <source>
        <dbReference type="Proteomes" id="UP000286415"/>
    </source>
</evidence>
<reference evidence="1 2" key="1">
    <citation type="journal article" date="2018" name="Biotechnol. Adv.">
        <title>Improved genomic resources and new bioinformatic workflow for the carcinogenic parasite Clonorchis sinensis: Biotechnological implications.</title>
        <authorList>
            <person name="Wang D."/>
            <person name="Korhonen P.K."/>
            <person name="Gasser R.B."/>
            <person name="Young N.D."/>
        </authorList>
    </citation>
    <scope>NUCLEOTIDE SEQUENCE [LARGE SCALE GENOMIC DNA]</scope>
    <source>
        <strain evidence="1">Cs-k2</strain>
    </source>
</reference>
<name>A0A8T1LYU6_CLOSI</name>
<organism evidence="1 2">
    <name type="scientific">Clonorchis sinensis</name>
    <name type="common">Chinese liver fluke</name>
    <dbReference type="NCBI Taxonomy" id="79923"/>
    <lineage>
        <taxon>Eukaryota</taxon>
        <taxon>Metazoa</taxon>
        <taxon>Spiralia</taxon>
        <taxon>Lophotrochozoa</taxon>
        <taxon>Platyhelminthes</taxon>
        <taxon>Trematoda</taxon>
        <taxon>Digenea</taxon>
        <taxon>Opisthorchiida</taxon>
        <taxon>Opisthorchiata</taxon>
        <taxon>Opisthorchiidae</taxon>
        <taxon>Clonorchis</taxon>
    </lineage>
</organism>
<keyword evidence="2" id="KW-1185">Reference proteome</keyword>
<dbReference type="Proteomes" id="UP000286415">
    <property type="component" value="Unassembled WGS sequence"/>
</dbReference>
<evidence type="ECO:0000313" key="1">
    <source>
        <dbReference type="EMBL" id="KAG5441756.1"/>
    </source>
</evidence>
<gene>
    <name evidence="1" type="ORF">CSKR_200042</name>
</gene>
<comment type="caution">
    <text evidence="1">The sequence shown here is derived from an EMBL/GenBank/DDBJ whole genome shotgun (WGS) entry which is preliminary data.</text>
</comment>
<reference evidence="1 2" key="2">
    <citation type="journal article" date="2021" name="Genomics">
        <title>High-quality reference genome for Clonorchis sinensis.</title>
        <authorList>
            <person name="Young N.D."/>
            <person name="Stroehlein A.J."/>
            <person name="Kinkar L."/>
            <person name="Wang T."/>
            <person name="Sohn W.M."/>
            <person name="Chang B.C.H."/>
            <person name="Kaur P."/>
            <person name="Weisz D."/>
            <person name="Dudchenko O."/>
            <person name="Aiden E.L."/>
            <person name="Korhonen P.K."/>
            <person name="Gasser R.B."/>
        </authorList>
    </citation>
    <scope>NUCLEOTIDE SEQUENCE [LARGE SCALE GENOMIC DNA]</scope>
    <source>
        <strain evidence="1">Cs-k2</strain>
    </source>
</reference>
<dbReference type="AlphaFoldDB" id="A0A8T1LYU6"/>
<accession>A0A8T1LYU6</accession>
<sequence>MLGVVEDPAKKERNTLAGFGGNIRKSITPIIRPTIRRSGANRTSDLIYGETRDVLWDVIRDPATCTDGLNEKPSRPRMSCESPRPQLRLIPIQQFGPHADRQWPCFDIKIRDLTVM</sequence>
<proteinExistence type="predicted"/>